<name>A0A1G2TA38_9BACT</name>
<accession>A0A1G2TA38</accession>
<dbReference type="InterPro" id="IPR011109">
    <property type="entry name" value="DNA_bind_recombinase_dom"/>
</dbReference>
<gene>
    <name evidence="3" type="ORF">A2W58_01640</name>
</gene>
<organism evidence="3 4">
    <name type="scientific">Candidatus Zambryskibacteria bacterium RIFCSPHIGHO2_02_38_10.5</name>
    <dbReference type="NCBI Taxonomy" id="1802742"/>
    <lineage>
        <taxon>Bacteria</taxon>
        <taxon>Candidatus Zambryskiibacteriota</taxon>
    </lineage>
</organism>
<reference evidence="3 4" key="1">
    <citation type="journal article" date="2016" name="Nat. Commun.">
        <title>Thousands of microbial genomes shed light on interconnected biogeochemical processes in an aquifer system.</title>
        <authorList>
            <person name="Anantharaman K."/>
            <person name="Brown C.T."/>
            <person name="Hug L.A."/>
            <person name="Sharon I."/>
            <person name="Castelle C.J."/>
            <person name="Probst A.J."/>
            <person name="Thomas B.C."/>
            <person name="Singh A."/>
            <person name="Wilkins M.J."/>
            <person name="Karaoz U."/>
            <person name="Brodie E.L."/>
            <person name="Williams K.H."/>
            <person name="Hubbard S.S."/>
            <person name="Banfield J.F."/>
        </authorList>
    </citation>
    <scope>NUCLEOTIDE SEQUENCE [LARGE SCALE GENOMIC DNA]</scope>
</reference>
<dbReference type="Pfam" id="PF07508">
    <property type="entry name" value="Recombinase"/>
    <property type="match status" value="1"/>
</dbReference>
<evidence type="ECO:0008006" key="5">
    <source>
        <dbReference type="Google" id="ProtNLM"/>
    </source>
</evidence>
<feature type="domain" description="Recombinase" evidence="1">
    <location>
        <begin position="2"/>
        <end position="50"/>
    </location>
</feature>
<comment type="caution">
    <text evidence="3">The sequence shown here is derived from an EMBL/GenBank/DDBJ whole genome shotgun (WGS) entry which is preliminary data.</text>
</comment>
<dbReference type="Gene3D" id="3.90.1750.20">
    <property type="entry name" value="Putative Large Serine Recombinase, Chain B, Domain 2"/>
    <property type="match status" value="1"/>
</dbReference>
<feature type="domain" description="Recombinase zinc beta ribbon" evidence="2">
    <location>
        <begin position="62"/>
        <end position="121"/>
    </location>
</feature>
<dbReference type="EMBL" id="MHVL01000016">
    <property type="protein sequence ID" value="OHA93609.1"/>
    <property type="molecule type" value="Genomic_DNA"/>
</dbReference>
<evidence type="ECO:0000259" key="2">
    <source>
        <dbReference type="Pfam" id="PF13408"/>
    </source>
</evidence>
<dbReference type="InterPro" id="IPR038109">
    <property type="entry name" value="DNA_bind_recomb_sf"/>
</dbReference>
<protein>
    <recommendedName>
        <fullName evidence="5">Recombinase zinc beta ribbon domain-containing protein</fullName>
    </recommendedName>
</protein>
<evidence type="ECO:0000313" key="3">
    <source>
        <dbReference type="EMBL" id="OHA93609.1"/>
    </source>
</evidence>
<dbReference type="Proteomes" id="UP000179264">
    <property type="component" value="Unassembled WGS sequence"/>
</dbReference>
<evidence type="ECO:0000313" key="4">
    <source>
        <dbReference type="Proteomes" id="UP000179264"/>
    </source>
</evidence>
<dbReference type="GO" id="GO:0000150">
    <property type="term" value="F:DNA strand exchange activity"/>
    <property type="evidence" value="ECO:0007669"/>
    <property type="project" value="InterPro"/>
</dbReference>
<proteinExistence type="predicted"/>
<dbReference type="InterPro" id="IPR025827">
    <property type="entry name" value="Zn_ribbon_recom_dom"/>
</dbReference>
<dbReference type="AlphaFoldDB" id="A0A1G2TA38"/>
<dbReference type="Pfam" id="PF13408">
    <property type="entry name" value="Zn_ribbon_recom"/>
    <property type="match status" value="1"/>
</dbReference>
<evidence type="ECO:0000259" key="1">
    <source>
        <dbReference type="Pfam" id="PF07508"/>
    </source>
</evidence>
<dbReference type="GO" id="GO:0003677">
    <property type="term" value="F:DNA binding"/>
    <property type="evidence" value="ECO:0007669"/>
    <property type="project" value="InterPro"/>
</dbReference>
<sequence length="202" mass="23347">MANIYLILRNSFYTGQFEFPVGSGQWYIGKHTPIIDKELFDKVQNALNENYIPKTESKEFAFTKLIKCGYCSAGITADEKFRKLVGGGTNRHAYYFCTRKGKDECKNPYINEPDLINELIELMDKVDLDEIGIKARIEDEIARFNKLRSGVLGYKQDKASPEVDVRNYTKYLLREGTLIEKRELLGFLKSKLVLRNKKIILN</sequence>